<feature type="domain" description="HTH-like" evidence="1">
    <location>
        <begin position="46"/>
        <end position="95"/>
    </location>
</feature>
<gene>
    <name evidence="2" type="ORF">SAMN04488118_105296</name>
</gene>
<dbReference type="InterPro" id="IPR025948">
    <property type="entry name" value="HTH-like_dom"/>
</dbReference>
<evidence type="ECO:0000313" key="3">
    <source>
        <dbReference type="Proteomes" id="UP000198767"/>
    </source>
</evidence>
<proteinExistence type="predicted"/>
<dbReference type="Proteomes" id="UP000198767">
    <property type="component" value="Unassembled WGS sequence"/>
</dbReference>
<accession>A0A1G5QSG9</accession>
<name>A0A1G5QSG9_9RHOB</name>
<evidence type="ECO:0000259" key="1">
    <source>
        <dbReference type="Pfam" id="PF13276"/>
    </source>
</evidence>
<protein>
    <submittedName>
        <fullName evidence="2">HTH-like domain-containing protein</fullName>
    </submittedName>
</protein>
<keyword evidence="3" id="KW-1185">Reference proteome</keyword>
<dbReference type="STRING" id="1156985.SAMN04488118_105296"/>
<dbReference type="EMBL" id="FMWG01000005">
    <property type="protein sequence ID" value="SCZ64692.1"/>
    <property type="molecule type" value="Genomic_DNA"/>
</dbReference>
<dbReference type="AlphaFoldDB" id="A0A1G5QSG9"/>
<evidence type="ECO:0000313" key="2">
    <source>
        <dbReference type="EMBL" id="SCZ64692.1"/>
    </source>
</evidence>
<reference evidence="2 3" key="1">
    <citation type="submission" date="2016-10" db="EMBL/GenBank/DDBJ databases">
        <authorList>
            <person name="de Groot N.N."/>
        </authorList>
    </citation>
    <scope>NUCLEOTIDE SEQUENCE [LARGE SCALE GENOMIC DNA]</scope>
    <source>
        <strain evidence="2 3">U95</strain>
    </source>
</reference>
<dbReference type="Pfam" id="PF13276">
    <property type="entry name" value="HTH_21"/>
    <property type="match status" value="1"/>
</dbReference>
<organism evidence="2 3">
    <name type="scientific">Epibacterium ulvae</name>
    <dbReference type="NCBI Taxonomy" id="1156985"/>
    <lineage>
        <taxon>Bacteria</taxon>
        <taxon>Pseudomonadati</taxon>
        <taxon>Pseudomonadota</taxon>
        <taxon>Alphaproteobacteria</taxon>
        <taxon>Rhodobacterales</taxon>
        <taxon>Roseobacteraceae</taxon>
        <taxon>Epibacterium</taxon>
    </lineage>
</organism>
<sequence length="128" mass="14471">MSPAERKAMINRDRPDLSLTKQCKLLKISRSSLYYSPVGMGAETLKLMNEIDRVFTKYPFFGSRQIAAYLLRTGFHAGRHRVRRLMGVMGSQLIYQGLQHQQETPTAPDLSLSAREAANHAPEPCLVH</sequence>